<evidence type="ECO:0000313" key="3">
    <source>
        <dbReference type="Proteomes" id="UP000631694"/>
    </source>
</evidence>
<comment type="caution">
    <text evidence="2">The sequence shown here is derived from an EMBL/GenBank/DDBJ whole genome shotgun (WGS) entry which is preliminary data.</text>
</comment>
<dbReference type="SUPFAM" id="SSF56003">
    <property type="entry name" value="Molybdenum cofactor-binding domain"/>
    <property type="match status" value="1"/>
</dbReference>
<dbReference type="InterPro" id="IPR046867">
    <property type="entry name" value="AldOxase/xan_DH_MoCoBD2"/>
</dbReference>
<dbReference type="Pfam" id="PF01315">
    <property type="entry name" value="Ald_Xan_dh_C"/>
    <property type="match status" value="1"/>
</dbReference>
<dbReference type="AlphaFoldDB" id="A0A931I2B9"/>
<dbReference type="SMART" id="SM01008">
    <property type="entry name" value="Ald_Xan_dh_C"/>
    <property type="match status" value="1"/>
</dbReference>
<dbReference type="PANTHER" id="PTHR47495:SF1">
    <property type="entry name" value="BLL3820 PROTEIN"/>
    <property type="match status" value="1"/>
</dbReference>
<gene>
    <name evidence="2" type="ORF">I5731_09265</name>
</gene>
<feature type="domain" description="Aldehyde oxidase/xanthine dehydrogenase a/b hammerhead" evidence="1">
    <location>
        <begin position="19"/>
        <end position="126"/>
    </location>
</feature>
<dbReference type="InterPro" id="IPR052516">
    <property type="entry name" value="N-heterocyclic_Hydroxylase"/>
</dbReference>
<accession>A0A931I2B9</accession>
<dbReference type="InterPro" id="IPR000674">
    <property type="entry name" value="Ald_Oxase/Xan_DH_a/b"/>
</dbReference>
<dbReference type="InterPro" id="IPR036856">
    <property type="entry name" value="Ald_Oxase/Xan_DH_a/b_sf"/>
</dbReference>
<protein>
    <submittedName>
        <fullName evidence="2">Xanthine dehydrogenase family protein molybdopterin-binding subunit</fullName>
    </submittedName>
</protein>
<sequence length="720" mass="76176">MIPASFPDRARIDARDKVLGVARFSADVPVTGVLYAMMVPARIAKGTLTGLDTAAALRVPGVVRVLTEADFPAPPPVIENGPPPPPPTLEREIAYRGQPVALVVAETLEAAIEGAAAVVCTYAAAPFAALIDSEGGVREMGEEIVFGDAEATLASAAVVVEGEFLSPTQHHNPIELLATTAVWEAGRLTLHEATQGAGGTRGMTARALGIDPGVVDVKSPYVGGGFGQKGGLGQRQTALIAHASMLLGRPVKLVTPRGQIFHLATYRPLSRHRIRLGATAEGRMVAMQYDAEQEQSRHGIFPSAEYHETTSRMYGIANYLGTSADVRIDRQPPGWMRAPHPQASGFAMESMVDELAYRLGQDPVALRLANTGDVDFRTGQPFSSNHLNACLEEGARRFGWSSRTAEPGSMTADDGSLVGWGVACGSYPSMMVPAVATLRIGADGSTRYAASGHEMGQGIRTAIASVLLESLEIDPERLEILIGDTTAAPQHITAGSWGSAGAVPVAMRAAARMREAVAELLDGREIAGNLHRRLATVRRPFLEIEVSEVGPGQGQDVLQALQYGAPAVAGPAYPTFTTMSYIAHFVEVRVEPTTRRVRVPRVVSIVDCGRVISPRTAESQVRGGVVWAIGAALREATEVDPRYGGYLNNDLADYVVAVNADIGAIDVGFIDQPDPLANSAGLKGLGEVAMVGASPAIANAIFHATGRRLHELPIRIEHLL</sequence>
<dbReference type="Gene3D" id="3.90.1170.50">
    <property type="entry name" value="Aldehyde oxidase/xanthine dehydrogenase, a/b hammerhead"/>
    <property type="match status" value="1"/>
</dbReference>
<organism evidence="2 3">
    <name type="scientific">Methylobrevis albus</name>
    <dbReference type="NCBI Taxonomy" id="2793297"/>
    <lineage>
        <taxon>Bacteria</taxon>
        <taxon>Pseudomonadati</taxon>
        <taxon>Pseudomonadota</taxon>
        <taxon>Alphaproteobacteria</taxon>
        <taxon>Hyphomicrobiales</taxon>
        <taxon>Pleomorphomonadaceae</taxon>
        <taxon>Methylobrevis</taxon>
    </lineage>
</organism>
<evidence type="ECO:0000313" key="2">
    <source>
        <dbReference type="EMBL" id="MBH0238008.1"/>
    </source>
</evidence>
<proteinExistence type="predicted"/>
<name>A0A931I2B9_9HYPH</name>
<dbReference type="GO" id="GO:0016491">
    <property type="term" value="F:oxidoreductase activity"/>
    <property type="evidence" value="ECO:0007669"/>
    <property type="project" value="InterPro"/>
</dbReference>
<dbReference type="Gene3D" id="3.30.365.10">
    <property type="entry name" value="Aldehyde oxidase/xanthine dehydrogenase, molybdopterin binding domain"/>
    <property type="match status" value="4"/>
</dbReference>
<evidence type="ECO:0000259" key="1">
    <source>
        <dbReference type="SMART" id="SM01008"/>
    </source>
</evidence>
<dbReference type="Proteomes" id="UP000631694">
    <property type="component" value="Unassembled WGS sequence"/>
</dbReference>
<reference evidence="2" key="1">
    <citation type="submission" date="2020-12" db="EMBL/GenBank/DDBJ databases">
        <title>Methylobrevis albus sp. nov., isolated from fresh water lack sediment.</title>
        <authorList>
            <person name="Zou Q."/>
        </authorList>
    </citation>
    <scope>NUCLEOTIDE SEQUENCE</scope>
    <source>
        <strain evidence="2">L22</strain>
    </source>
</reference>
<dbReference type="EMBL" id="JADZLT010000049">
    <property type="protein sequence ID" value="MBH0238008.1"/>
    <property type="molecule type" value="Genomic_DNA"/>
</dbReference>
<dbReference type="Pfam" id="PF20256">
    <property type="entry name" value="MoCoBD_2"/>
    <property type="match status" value="1"/>
</dbReference>
<dbReference type="InterPro" id="IPR037165">
    <property type="entry name" value="AldOxase/xan_DH_Mopterin-bd_sf"/>
</dbReference>
<dbReference type="InterPro" id="IPR008274">
    <property type="entry name" value="AldOxase/xan_DH_MoCoBD1"/>
</dbReference>
<dbReference type="SUPFAM" id="SSF54665">
    <property type="entry name" value="CO dehydrogenase molybdoprotein N-domain-like"/>
    <property type="match status" value="1"/>
</dbReference>
<dbReference type="RefSeq" id="WP_197311059.1">
    <property type="nucleotide sequence ID" value="NZ_JADZLT010000049.1"/>
</dbReference>
<keyword evidence="3" id="KW-1185">Reference proteome</keyword>
<dbReference type="Pfam" id="PF02738">
    <property type="entry name" value="MoCoBD_1"/>
    <property type="match status" value="1"/>
</dbReference>
<dbReference type="PANTHER" id="PTHR47495">
    <property type="entry name" value="ALDEHYDE DEHYDROGENASE"/>
    <property type="match status" value="1"/>
</dbReference>